<sequence length="98" mass="11190">MMIIGVIHEPSYISPHAHKPKSYYICTMLSLLSFTLGICFKTSPKLRHLIPIPIPIFPNIFNYNSNLFLACPHLLEKAAFLIPTYDEKFCSSTEDFVV</sequence>
<accession>A0A4X1UNY6</accession>
<dbReference type="Ensembl" id="ENSSSCT00070037970.1">
    <property type="protein sequence ID" value="ENSSSCP00070031765.1"/>
    <property type="gene ID" value="ENSSSCG00070019228.1"/>
</dbReference>
<evidence type="ECO:0000313" key="2">
    <source>
        <dbReference type="Proteomes" id="UP000314985"/>
    </source>
</evidence>
<name>A0A4X1UNY6_PIG</name>
<dbReference type="Proteomes" id="UP000314985">
    <property type="component" value="Chromosome 9"/>
</dbReference>
<proteinExistence type="predicted"/>
<protein>
    <submittedName>
        <fullName evidence="1">Uncharacterized protein</fullName>
    </submittedName>
</protein>
<reference evidence="1" key="2">
    <citation type="submission" date="2025-08" db="UniProtKB">
        <authorList>
            <consortium name="Ensembl"/>
        </authorList>
    </citation>
    <scope>IDENTIFICATION</scope>
</reference>
<dbReference type="AlphaFoldDB" id="A0A4X1UNY6"/>
<reference evidence="1 2" key="1">
    <citation type="submission" date="2017-08" db="EMBL/GenBank/DDBJ databases">
        <title>USMARCv1.0.</title>
        <authorList>
            <person name="Hannum G.I."/>
            <person name="Koren S."/>
            <person name="Schroeder S.G."/>
            <person name="Chin S.C."/>
            <person name="Nonneman D.J."/>
            <person name="Becker S.A."/>
            <person name="Rosen B.D."/>
            <person name="Bickhart D.M."/>
            <person name="Putnam N.H."/>
            <person name="Green R.E."/>
            <person name="Tuggle C.K."/>
            <person name="Liu H."/>
            <person name="Rohrer G.A."/>
            <person name="Warr A."/>
            <person name="Hall R."/>
            <person name="Kim K."/>
            <person name="Hume D.A."/>
            <person name="Talbot R."/>
            <person name="Chow W."/>
            <person name="Howe K."/>
            <person name="Schwartz A.S."/>
            <person name="Watson M."/>
            <person name="Archibald A.L."/>
            <person name="Phillippy A.M."/>
            <person name="Smith T.P.L."/>
        </authorList>
    </citation>
    <scope>NUCLEOTIDE SEQUENCE [LARGE SCALE GENOMIC DNA]</scope>
</reference>
<evidence type="ECO:0000313" key="1">
    <source>
        <dbReference type="Ensembl" id="ENSSSCP00070031765.1"/>
    </source>
</evidence>
<organism evidence="1 2">
    <name type="scientific">Sus scrofa</name>
    <name type="common">Pig</name>
    <dbReference type="NCBI Taxonomy" id="9823"/>
    <lineage>
        <taxon>Eukaryota</taxon>
        <taxon>Metazoa</taxon>
        <taxon>Chordata</taxon>
        <taxon>Craniata</taxon>
        <taxon>Vertebrata</taxon>
        <taxon>Euteleostomi</taxon>
        <taxon>Mammalia</taxon>
        <taxon>Eutheria</taxon>
        <taxon>Laurasiatheria</taxon>
        <taxon>Artiodactyla</taxon>
        <taxon>Suina</taxon>
        <taxon>Suidae</taxon>
        <taxon>Sus</taxon>
    </lineage>
</organism>